<dbReference type="InterPro" id="IPR050745">
    <property type="entry name" value="Multifunctional_regulatory"/>
</dbReference>
<sequence length="215" mass="23670">MLALLLTLAGGVTAAPRLHDAVGQDSPAAIQAFLDAGASLNERDHETGQTPLMFAVLNGFSSSVKYLLSVGADATISEKDGYTPLHGAAFQGRAEIAQILLDHGLDPNDRHRDGYTPLIRACWGQEERHTETVLVLLKAGVHPDPLCLKVTRNDETRKAIHHYTWKDRPLATEPQDRNSMCAQWAEAGQCEENPGYMLEYCEISCGRHKKLKKEL</sequence>
<dbReference type="Proteomes" id="UP001515480">
    <property type="component" value="Unassembled WGS sequence"/>
</dbReference>
<dbReference type="Pfam" id="PF01549">
    <property type="entry name" value="ShK"/>
    <property type="match status" value="1"/>
</dbReference>
<reference evidence="5 6" key="1">
    <citation type="journal article" date="2024" name="Science">
        <title>Giant polyketide synthase enzymes in the biosynthesis of giant marine polyether toxins.</title>
        <authorList>
            <person name="Fallon T.R."/>
            <person name="Shende V.V."/>
            <person name="Wierzbicki I.H."/>
            <person name="Pendleton A.L."/>
            <person name="Watervoot N.F."/>
            <person name="Auber R.P."/>
            <person name="Gonzalez D.J."/>
            <person name="Wisecaver J.H."/>
            <person name="Moore B.S."/>
        </authorList>
    </citation>
    <scope>NUCLEOTIDE SEQUENCE [LARGE SCALE GENOMIC DNA]</scope>
    <source>
        <strain evidence="5 6">12B1</strain>
    </source>
</reference>
<comment type="caution">
    <text evidence="5">The sequence shown here is derived from an EMBL/GenBank/DDBJ whole genome shotgun (WGS) entry which is preliminary data.</text>
</comment>
<dbReference type="SMART" id="SM00248">
    <property type="entry name" value="ANK"/>
    <property type="match status" value="4"/>
</dbReference>
<proteinExistence type="predicted"/>
<dbReference type="PROSITE" id="PS50088">
    <property type="entry name" value="ANK_REPEAT"/>
    <property type="match status" value="2"/>
</dbReference>
<dbReference type="PANTHER" id="PTHR24189">
    <property type="entry name" value="MYOTROPHIN"/>
    <property type="match status" value="1"/>
</dbReference>
<gene>
    <name evidence="5" type="ORF">AB1Y20_015852</name>
</gene>
<dbReference type="InterPro" id="IPR002110">
    <property type="entry name" value="Ankyrin_rpt"/>
</dbReference>
<dbReference type="SUPFAM" id="SSF48403">
    <property type="entry name" value="Ankyrin repeat"/>
    <property type="match status" value="1"/>
</dbReference>
<organism evidence="5 6">
    <name type="scientific">Prymnesium parvum</name>
    <name type="common">Toxic golden alga</name>
    <dbReference type="NCBI Taxonomy" id="97485"/>
    <lineage>
        <taxon>Eukaryota</taxon>
        <taxon>Haptista</taxon>
        <taxon>Haptophyta</taxon>
        <taxon>Prymnesiophyceae</taxon>
        <taxon>Prymnesiales</taxon>
        <taxon>Prymnesiaceae</taxon>
        <taxon>Prymnesium</taxon>
    </lineage>
</organism>
<accession>A0AB34K1N1</accession>
<feature type="domain" description="ShKT" evidence="4">
    <location>
        <begin position="175"/>
        <end position="207"/>
    </location>
</feature>
<dbReference type="InterPro" id="IPR003582">
    <property type="entry name" value="ShKT_dom"/>
</dbReference>
<keyword evidence="6" id="KW-1185">Reference proteome</keyword>
<dbReference type="Pfam" id="PF12796">
    <property type="entry name" value="Ank_2"/>
    <property type="match status" value="1"/>
</dbReference>
<feature type="repeat" description="ANK" evidence="3">
    <location>
        <begin position="47"/>
        <end position="79"/>
    </location>
</feature>
<evidence type="ECO:0000256" key="3">
    <source>
        <dbReference type="PROSITE-ProRule" id="PRU00023"/>
    </source>
</evidence>
<dbReference type="PROSITE" id="PS50297">
    <property type="entry name" value="ANK_REP_REGION"/>
    <property type="match status" value="2"/>
</dbReference>
<keyword evidence="2 3" id="KW-0040">ANK repeat</keyword>
<name>A0AB34K1N1_PRYPA</name>
<dbReference type="EMBL" id="JBGBPQ010000003">
    <property type="protein sequence ID" value="KAL1527173.1"/>
    <property type="molecule type" value="Genomic_DNA"/>
</dbReference>
<dbReference type="InterPro" id="IPR036770">
    <property type="entry name" value="Ankyrin_rpt-contain_sf"/>
</dbReference>
<evidence type="ECO:0000313" key="6">
    <source>
        <dbReference type="Proteomes" id="UP001515480"/>
    </source>
</evidence>
<evidence type="ECO:0000256" key="2">
    <source>
        <dbReference type="ARBA" id="ARBA00023043"/>
    </source>
</evidence>
<dbReference type="AlphaFoldDB" id="A0AB34K1N1"/>
<dbReference type="Pfam" id="PF00023">
    <property type="entry name" value="Ank"/>
    <property type="match status" value="1"/>
</dbReference>
<evidence type="ECO:0000259" key="4">
    <source>
        <dbReference type="Pfam" id="PF01549"/>
    </source>
</evidence>
<protein>
    <recommendedName>
        <fullName evidence="4">ShKT domain-containing protein</fullName>
    </recommendedName>
</protein>
<dbReference type="Gene3D" id="1.25.40.20">
    <property type="entry name" value="Ankyrin repeat-containing domain"/>
    <property type="match status" value="1"/>
</dbReference>
<evidence type="ECO:0000256" key="1">
    <source>
        <dbReference type="ARBA" id="ARBA00022737"/>
    </source>
</evidence>
<feature type="repeat" description="ANK" evidence="3">
    <location>
        <begin position="80"/>
        <end position="112"/>
    </location>
</feature>
<evidence type="ECO:0000313" key="5">
    <source>
        <dbReference type="EMBL" id="KAL1527173.1"/>
    </source>
</evidence>
<keyword evidence="1" id="KW-0677">Repeat</keyword>